<protein>
    <submittedName>
        <fullName evidence="1">Uncharacterized protein</fullName>
    </submittedName>
</protein>
<dbReference type="Proteomes" id="UP001144352">
    <property type="component" value="Unassembled WGS sequence"/>
</dbReference>
<comment type="caution">
    <text evidence="1">The sequence shown here is derived from an EMBL/GenBank/DDBJ whole genome shotgun (WGS) entry which is preliminary data.</text>
</comment>
<dbReference type="RefSeq" id="WP_214187206.1">
    <property type="nucleotide sequence ID" value="NZ_BSDS01000001.1"/>
</dbReference>
<evidence type="ECO:0000313" key="2">
    <source>
        <dbReference type="Proteomes" id="UP001144352"/>
    </source>
</evidence>
<dbReference type="EMBL" id="BSDS01000001">
    <property type="protein sequence ID" value="GLI36988.1"/>
    <property type="molecule type" value="Genomic_DNA"/>
</dbReference>
<evidence type="ECO:0000313" key="1">
    <source>
        <dbReference type="EMBL" id="GLI36988.1"/>
    </source>
</evidence>
<dbReference type="AlphaFoldDB" id="A0A9W6LA41"/>
<name>A0A9W6LA41_9BACT</name>
<reference evidence="1" key="1">
    <citation type="submission" date="2022-12" db="EMBL/GenBank/DDBJ databases">
        <title>Reference genome sequencing for broad-spectrum identification of bacterial and archaeal isolates by mass spectrometry.</title>
        <authorList>
            <person name="Sekiguchi Y."/>
            <person name="Tourlousse D.M."/>
        </authorList>
    </citation>
    <scope>NUCLEOTIDE SEQUENCE</scope>
    <source>
        <strain evidence="1">H2</strain>
    </source>
</reference>
<organism evidence="1 2">
    <name type="scientific">Geobacter hydrogenophilus</name>
    <dbReference type="NCBI Taxonomy" id="40983"/>
    <lineage>
        <taxon>Bacteria</taxon>
        <taxon>Pseudomonadati</taxon>
        <taxon>Thermodesulfobacteriota</taxon>
        <taxon>Desulfuromonadia</taxon>
        <taxon>Geobacterales</taxon>
        <taxon>Geobacteraceae</taxon>
        <taxon>Geobacter</taxon>
    </lineage>
</organism>
<gene>
    <name evidence="1" type="ORF">GHYDROH2_04890</name>
</gene>
<accession>A0A9W6LA41</accession>
<keyword evidence="2" id="KW-1185">Reference proteome</keyword>
<sequence length="110" mass="13007">MDLDFIDRLHTTRRQMKEVLAEIGFYEKDRYFVHPDTNFFLEFPSGPLAVGNEPVAVVEELRLDTGILRLLSPTDCIKDRLAAFYHWNDRQCLQQAVWVALERHVDWDEI</sequence>
<proteinExistence type="predicted"/>